<evidence type="ECO:0000313" key="6">
    <source>
        <dbReference type="EMBL" id="NDV34508.1"/>
    </source>
</evidence>
<dbReference type="Pfam" id="PF24842">
    <property type="entry name" value="UFD1_N2"/>
    <property type="match status" value="1"/>
</dbReference>
<reference evidence="6" key="1">
    <citation type="journal article" date="2020" name="J. Eukaryot. Microbiol.">
        <title>De novo Sequencing, Assembly and Annotation of the Transcriptome for the Free-Living Testate Amoeba Arcella intermedia.</title>
        <authorList>
            <person name="Ribeiro G.M."/>
            <person name="Porfirio-Sousa A.L."/>
            <person name="Maurer-Alcala X.X."/>
            <person name="Katz L.A."/>
            <person name="Lahr D.J.G."/>
        </authorList>
    </citation>
    <scope>NUCLEOTIDE SEQUENCE</scope>
</reference>
<evidence type="ECO:0000256" key="1">
    <source>
        <dbReference type="ARBA" id="ARBA00006043"/>
    </source>
</evidence>
<dbReference type="EMBL" id="GIBP01005539">
    <property type="protein sequence ID" value="NDV34508.1"/>
    <property type="molecule type" value="Transcribed_RNA"/>
</dbReference>
<proteinExistence type="inferred from homology"/>
<dbReference type="Gene3D" id="3.10.330.10">
    <property type="match status" value="1"/>
</dbReference>
<organism evidence="6">
    <name type="scientific">Arcella intermedia</name>
    <dbReference type="NCBI Taxonomy" id="1963864"/>
    <lineage>
        <taxon>Eukaryota</taxon>
        <taxon>Amoebozoa</taxon>
        <taxon>Tubulinea</taxon>
        <taxon>Elardia</taxon>
        <taxon>Arcellinida</taxon>
        <taxon>Sphaerothecina</taxon>
        <taxon>Arcellidae</taxon>
        <taxon>Arcella</taxon>
    </lineage>
</organism>
<dbReference type="PANTHER" id="PTHR12555">
    <property type="entry name" value="UBIQUITIN FUSION DEGRADATON PROTEIN 1"/>
    <property type="match status" value="1"/>
</dbReference>
<evidence type="ECO:0000259" key="4">
    <source>
        <dbReference type="Pfam" id="PF03152"/>
    </source>
</evidence>
<feature type="domain" description="Ubiquitin fusion degradation protein UFD1 N-terminal subdomain 1" evidence="4">
    <location>
        <begin position="1"/>
        <end position="69"/>
    </location>
</feature>
<dbReference type="InterPro" id="IPR055418">
    <property type="entry name" value="UFD1_N2"/>
</dbReference>
<feature type="region of interest" description="Disordered" evidence="3">
    <location>
        <begin position="248"/>
        <end position="289"/>
    </location>
</feature>
<evidence type="ECO:0000256" key="3">
    <source>
        <dbReference type="SAM" id="MobiDB-lite"/>
    </source>
</evidence>
<dbReference type="InterPro" id="IPR042299">
    <property type="entry name" value="Ufd1-like_Nn"/>
</dbReference>
<dbReference type="Pfam" id="PF03152">
    <property type="entry name" value="UFD1_N1"/>
    <property type="match status" value="1"/>
</dbReference>
<keyword evidence="2" id="KW-0833">Ubl conjugation pathway</keyword>
<dbReference type="GO" id="GO:0034098">
    <property type="term" value="C:VCP-NPL4-UFD1 AAA ATPase complex"/>
    <property type="evidence" value="ECO:0007669"/>
    <property type="project" value="TreeGrafter"/>
</dbReference>
<dbReference type="InterPro" id="IPR004854">
    <property type="entry name" value="Ufd1-like"/>
</dbReference>
<evidence type="ECO:0000259" key="5">
    <source>
        <dbReference type="Pfam" id="PF24842"/>
    </source>
</evidence>
<protein>
    <recommendedName>
        <fullName evidence="7">Ubiquitin fusion degradation protein UFD1</fullName>
    </recommendedName>
</protein>
<comment type="similarity">
    <text evidence="1">Belongs to the UFD1 family.</text>
</comment>
<evidence type="ECO:0008006" key="7">
    <source>
        <dbReference type="Google" id="ProtNLM"/>
    </source>
</evidence>
<feature type="region of interest" description="Disordered" evidence="3">
    <location>
        <begin position="155"/>
        <end position="176"/>
    </location>
</feature>
<dbReference type="AlphaFoldDB" id="A0A6B2LCP8"/>
<dbReference type="InterPro" id="IPR055417">
    <property type="entry name" value="UFD1_N1"/>
</dbReference>
<dbReference type="Gene3D" id="2.40.40.50">
    <property type="entry name" value="Ubiquitin fusion degradation protein UFD1, N-terminal domain"/>
    <property type="match status" value="1"/>
</dbReference>
<evidence type="ECO:0000256" key="2">
    <source>
        <dbReference type="ARBA" id="ARBA00022786"/>
    </source>
</evidence>
<dbReference type="PANTHER" id="PTHR12555:SF13">
    <property type="entry name" value="UBIQUITIN RECOGNITION FACTOR IN ER-ASSOCIATED DEGRADATION PROTEIN 1"/>
    <property type="match status" value="1"/>
</dbReference>
<dbReference type="GO" id="GO:0031593">
    <property type="term" value="F:polyubiquitin modification-dependent protein binding"/>
    <property type="evidence" value="ECO:0007669"/>
    <property type="project" value="TreeGrafter"/>
</dbReference>
<feature type="domain" description="Ubiquitin fusion degradation protein UFD1 N-terminal subdomain 2" evidence="5">
    <location>
        <begin position="71"/>
        <end position="148"/>
    </location>
</feature>
<dbReference type="GO" id="GO:0006511">
    <property type="term" value="P:ubiquitin-dependent protein catabolic process"/>
    <property type="evidence" value="ECO:0007669"/>
    <property type="project" value="InterPro"/>
</dbReference>
<sequence>MPPSFLSQLSRLELIYPLMFKLTFNTHSTHCGVLEFTAPEGHADIPFWVMQNIGLGEGQIVFVQYVTLPRAQFVKLQPQDKSFLDISNPRAVLEKKLRDYSAITEGDYIAFEHVGKQHMLQVLEVKPKTQDRAVSIIEADLNVDFAPPLNYVEPAPKEQKASAKPTPSPTPTKVAPDLLDASQVFDTETDSEEEEKIVTFKPFTGQASRINGKPVVATETKKPEPEQKVKIVTGGVLVEKPLSELEELRKKRQEAFQKTQQQNKDQQPSTSQQNNQTYQPFAGTGHRLK</sequence>
<feature type="compositionally biased region" description="Low complexity" evidence="3">
    <location>
        <begin position="257"/>
        <end position="280"/>
    </location>
</feature>
<dbReference type="GO" id="GO:0036503">
    <property type="term" value="P:ERAD pathway"/>
    <property type="evidence" value="ECO:0007669"/>
    <property type="project" value="TreeGrafter"/>
</dbReference>
<accession>A0A6B2LCP8</accession>
<name>A0A6B2LCP8_9EUKA</name>